<dbReference type="STRING" id="45286.A0A109UZE8"/>
<dbReference type="InterPro" id="IPR036872">
    <property type="entry name" value="CH_dom_sf"/>
</dbReference>
<dbReference type="SUPFAM" id="SSF48350">
    <property type="entry name" value="GTPase activation domain, GAP"/>
    <property type="match status" value="1"/>
</dbReference>
<gene>
    <name evidence="3" type="ORF">AW171_hschr53368</name>
</gene>
<dbReference type="InterPro" id="IPR008936">
    <property type="entry name" value="Rho_GTPase_activation_prot"/>
</dbReference>
<dbReference type="GO" id="GO:0007010">
    <property type="term" value="P:cytoskeleton organization"/>
    <property type="evidence" value="ECO:0007669"/>
    <property type="project" value="UniProtKB-ARBA"/>
</dbReference>
<dbReference type="Pfam" id="PF00616">
    <property type="entry name" value="RasGAP"/>
    <property type="match status" value="1"/>
</dbReference>
<dbReference type="Pfam" id="PF03836">
    <property type="entry name" value="RasGAP_C"/>
    <property type="match status" value="1"/>
</dbReference>
<dbReference type="InterPro" id="IPR001715">
    <property type="entry name" value="CH_dom"/>
</dbReference>
<keyword evidence="4" id="KW-1185">Reference proteome</keyword>
<feature type="domain" description="Calponin-homology (CH)" evidence="2">
    <location>
        <begin position="162"/>
        <end position="271"/>
    </location>
</feature>
<dbReference type="InterPro" id="IPR000048">
    <property type="entry name" value="IQ_motif_EF-hand-BS"/>
</dbReference>
<evidence type="ECO:0000256" key="1">
    <source>
        <dbReference type="SAM" id="MobiDB-lite"/>
    </source>
</evidence>
<dbReference type="GO" id="GO:0005938">
    <property type="term" value="C:cell cortex"/>
    <property type="evidence" value="ECO:0007669"/>
    <property type="project" value="TreeGrafter"/>
</dbReference>
<sequence>MAFNIGSPVKERSKIFENYNEQQGPKNTRSLSRISSSQANTISLKKSPPLKQLDLSVRNAQDKENRSFAVNSGLGSKIFNSPFLQSEKNSKPVLKVNNETAKTPIRKQNDSTKKNLASTQSPPKTISKPKEKLFAVNTTPNVERKLTVANVSNDNKKYFEFLCRVGEAKRWIEEVIKEELPDELELATGNAMRDGYFLAKLTQIIKPDLVSNIIPPGRLQFKHTQNINAFFALTDQVGVPDLFRFELTDLYEKKDLPKVFETLHALASILNARYSGQVPEILNLSGTLEFSEETLRMCKRRLPNVRNFRSFKSEGASFALNTMTNNNEGLIKDWTLKKAEATPEPNTQDDISSNYDRELNSPQISETQLSTPTNPTDEDTIVVAPKYELPMLDSSNIPELKKSTTFSKEDAPTTPEKQTAQAIYPSLRYTSPSYLKEPHMESRTASMLFSDPFLRTTNTNLNYNTHINRFSYYSPGISRRIAYGTELPYSPEHDYGGLTQYGYSYITPSYSPTRRQRMTESSFLDTLIKMQAYARGSNLRFELFIKRRKIDLFVPEIEGFIAIARGHLIRCRELGKIQPKPTIDVEALDIFRAIIIGNLYRNKVDSLRIKCLRNENFIRAFQNIAKAVLSRTRCKSRLSDVTYCEENIINLQSHIKGLLLRRLLLPRDSERFITCIQSITRGFIIRRRLNEQAQSLSASILQFQLQTRGVLVRMALKSQVELLNERSSTIVCLQGLCRSLILRRKYHCIVHYTADTEVILKRYQAKIRGNLKRQNLNSLQLLLLEAIPSIDKLVGLLKGYVLRSNMKLIQRPSGNIRQIILIQAKLKGILTRFAIELVDGVIERNFITIFQGKIRGAMLRSELRSNVNYYRRNLYAAIKLQSAIRAYQQHMAFNELKTSNSPGLWSVRKFVHLLNDREINDEISVLQLKKNSVNEYNKAILRLQSKVLKLAVKWKLLEKRGIDASNFMSEAGLKNLQKYFTKIAPSSVIERNSLYSQICYLLQVSPKYWKIMFKLEHKLCITHMPKLFSRNYGLIPYRENMLFINMIAELMNDDINQSSKDVFVTSGYRSSAWGTLLSEYLQIHKNAELNSLFSKSLVTFNNIKVDFESDPANIYQQLHPSKSPLASHLAIANPETRAKYVENMMNIWSVTESVRMALTNLKDEIPLEIRYLCTLAYRAISRKSSDEYDALRAVSKVLVEHVIIEFFYKRSNFGFEDKVRNMDDKTKIICDTLSTIFSLKDFTGFYEPLNSYVRDIRPEIIDLLRSMPISTDLGKEFRALLYKDIAAKEGPSLAIRQKYLDLIIGMFITHSSYLPQGDPIISLLKQMKRVMESSSSGNNDVLSLELEPAAYQFPLADIKSTEAYNKAKRGVCYLMQVEDVDTSITDLLTSEVYPEDDRTFLVLQRKYRKIRNDMHKNFPGINNYVAFKKHVIQLILELTQEGSINSSNNYQSLLADISNSIRRRNEPEITDEEDLSSLKSVCDILHQKREYLSLLATAVDIATTRTLKRIQKANSYTNYVNKGSGFSKLFKDACMKIPCNRSLSSSDTSHRWSFKQLRANGVLSRVDSAGHEFEASISGSSIDRLPDCGIKISTTNGENFQLTITNSRNRKFYYQEVVKFNDLLNKEAEDCNAELNVHNFITLRVSRLIDLLCGVYLRQTKV</sequence>
<feature type="compositionally biased region" description="Polar residues" evidence="1">
    <location>
        <begin position="19"/>
        <end position="42"/>
    </location>
</feature>
<dbReference type="Pfam" id="PF00307">
    <property type="entry name" value="CH"/>
    <property type="match status" value="1"/>
</dbReference>
<dbReference type="Pfam" id="PF00612">
    <property type="entry name" value="IQ"/>
    <property type="match status" value="2"/>
</dbReference>
<name>A0A109UZE8_9SACH</name>
<dbReference type="PROSITE" id="PS50096">
    <property type="entry name" value="IQ"/>
    <property type="match status" value="4"/>
</dbReference>
<proteinExistence type="predicted"/>
<evidence type="ECO:0000313" key="3">
    <source>
        <dbReference type="EMBL" id="AMD21418.1"/>
    </source>
</evidence>
<evidence type="ECO:0000313" key="4">
    <source>
        <dbReference type="Proteomes" id="UP000243052"/>
    </source>
</evidence>
<dbReference type="InterPro" id="IPR000593">
    <property type="entry name" value="RasGAP_C"/>
</dbReference>
<dbReference type="Proteomes" id="UP000243052">
    <property type="component" value="Chromosome v"/>
</dbReference>
<protein>
    <submittedName>
        <fullName evidence="3">HER139Wp</fullName>
    </submittedName>
</protein>
<dbReference type="SMART" id="SM00015">
    <property type="entry name" value="IQ"/>
    <property type="match status" value="6"/>
</dbReference>
<dbReference type="PROSITE" id="PS50021">
    <property type="entry name" value="CH"/>
    <property type="match status" value="1"/>
</dbReference>
<dbReference type="PANTHER" id="PTHR14149">
    <property type="entry name" value="RAS GTPASE-ACTIVATING PROTEIN WITH IQ MOTIF"/>
    <property type="match status" value="1"/>
</dbReference>
<organism evidence="3 4">
    <name type="scientific">Eremothecium sinecaudum</name>
    <dbReference type="NCBI Taxonomy" id="45286"/>
    <lineage>
        <taxon>Eukaryota</taxon>
        <taxon>Fungi</taxon>
        <taxon>Dikarya</taxon>
        <taxon>Ascomycota</taxon>
        <taxon>Saccharomycotina</taxon>
        <taxon>Saccharomycetes</taxon>
        <taxon>Saccharomycetales</taxon>
        <taxon>Saccharomycetaceae</taxon>
        <taxon>Eremothecium</taxon>
    </lineage>
</organism>
<dbReference type="Gene3D" id="1.10.418.10">
    <property type="entry name" value="Calponin-like domain"/>
    <property type="match status" value="1"/>
</dbReference>
<dbReference type="CDD" id="cd12206">
    <property type="entry name" value="RasGAP_IQGAP_related"/>
    <property type="match status" value="1"/>
</dbReference>
<dbReference type="GeneID" id="28724707"/>
<dbReference type="InterPro" id="IPR001936">
    <property type="entry name" value="RasGAP_dom"/>
</dbReference>
<dbReference type="PANTHER" id="PTHR14149:SF14">
    <property type="entry name" value="CALPONIN-HOMOLOGY (CH) DOMAIN-CONTAINING PROTEIN"/>
    <property type="match status" value="1"/>
</dbReference>
<dbReference type="SMART" id="SM00033">
    <property type="entry name" value="CH"/>
    <property type="match status" value="1"/>
</dbReference>
<evidence type="ECO:0000259" key="2">
    <source>
        <dbReference type="PROSITE" id="PS50021"/>
    </source>
</evidence>
<dbReference type="RefSeq" id="XP_017988414.1">
    <property type="nucleotide sequence ID" value="XM_018132925.1"/>
</dbReference>
<feature type="region of interest" description="Disordered" evidence="1">
    <location>
        <begin position="18"/>
        <end position="42"/>
    </location>
</feature>
<feature type="region of interest" description="Disordered" evidence="1">
    <location>
        <begin position="100"/>
        <end position="127"/>
    </location>
</feature>
<dbReference type="OrthoDB" id="775356at2759"/>
<feature type="compositionally biased region" description="Polar residues" evidence="1">
    <location>
        <begin position="114"/>
        <end position="124"/>
    </location>
</feature>
<dbReference type="Gene3D" id="1.10.506.10">
    <property type="entry name" value="GTPase Activation - p120gap, domain 1"/>
    <property type="match status" value="1"/>
</dbReference>
<dbReference type="CDD" id="cd21206">
    <property type="entry name" value="CH_IQGAP"/>
    <property type="match status" value="1"/>
</dbReference>
<accession>A0A109UZE8</accession>
<dbReference type="GO" id="GO:0005096">
    <property type="term" value="F:GTPase activator activity"/>
    <property type="evidence" value="ECO:0007669"/>
    <property type="project" value="TreeGrafter"/>
</dbReference>
<reference evidence="3 4" key="1">
    <citation type="submission" date="2016-01" db="EMBL/GenBank/DDBJ databases">
        <title>Genome sequence of the yeast Holleya sinecauda.</title>
        <authorList>
            <person name="Dietrich F.S."/>
        </authorList>
    </citation>
    <scope>NUCLEOTIDE SEQUENCE [LARGE SCALE GENOMIC DNA]</scope>
    <source>
        <strain evidence="3 4">ATCC 58844</strain>
    </source>
</reference>
<dbReference type="SUPFAM" id="SSF47576">
    <property type="entry name" value="Calponin-homology domain, CH-domain"/>
    <property type="match status" value="1"/>
</dbReference>
<dbReference type="EMBL" id="CP014245">
    <property type="protein sequence ID" value="AMD21418.1"/>
    <property type="molecule type" value="Genomic_DNA"/>
</dbReference>